<name>A0AA36MH04_9DINO</name>
<evidence type="ECO:0000313" key="2">
    <source>
        <dbReference type="EMBL" id="CAJ1371056.1"/>
    </source>
</evidence>
<sequence length="327" mass="36329">MAPGGGARTVPKQKIENRHCNEKNEKKPKKEKKKETAKANDIWGAQELDERQKHDIGLLSKQGGGLRKEVPRKKRDSTVDPINPIDTIDPVVQQILERYGSPQMATQSVQSVQTQMMQMMHALKSMAQDLSASEQRALAAEESLASTESELARAQPVEAAEAVEELELETPKRTDQDRERKLLKEAILRGAKLSRAKAEVEKQKAEAELEQRVVELQRRASLDRSRRRREADAADAAEQRAERAEERLADYLRASTSGADAVVKSHMQHLATASQGLAQKVSEQAEIIEVLRGLLQDHKAFIRKELGSELSMPKQDSDSGSASSDSS</sequence>
<reference evidence="2" key="1">
    <citation type="submission" date="2023-08" db="EMBL/GenBank/DDBJ databases">
        <authorList>
            <person name="Chen Y."/>
            <person name="Shah S."/>
            <person name="Dougan E. K."/>
            <person name="Thang M."/>
            <person name="Chan C."/>
        </authorList>
    </citation>
    <scope>NUCLEOTIDE SEQUENCE</scope>
</reference>
<feature type="compositionally biased region" description="Basic and acidic residues" evidence="1">
    <location>
        <begin position="13"/>
        <end position="25"/>
    </location>
</feature>
<evidence type="ECO:0000313" key="3">
    <source>
        <dbReference type="Proteomes" id="UP001178507"/>
    </source>
</evidence>
<dbReference type="Proteomes" id="UP001178507">
    <property type="component" value="Unassembled WGS sequence"/>
</dbReference>
<dbReference type="EMBL" id="CAUJNA010000051">
    <property type="protein sequence ID" value="CAJ1371056.1"/>
    <property type="molecule type" value="Genomic_DNA"/>
</dbReference>
<comment type="caution">
    <text evidence="2">The sequence shown here is derived from an EMBL/GenBank/DDBJ whole genome shotgun (WGS) entry which is preliminary data.</text>
</comment>
<accession>A0AA36MH04</accession>
<dbReference type="AlphaFoldDB" id="A0AA36MH04"/>
<evidence type="ECO:0000256" key="1">
    <source>
        <dbReference type="SAM" id="MobiDB-lite"/>
    </source>
</evidence>
<gene>
    <name evidence="2" type="ORF">EVOR1521_LOCUS1478</name>
</gene>
<keyword evidence="3" id="KW-1185">Reference proteome</keyword>
<protein>
    <submittedName>
        <fullName evidence="2">Uncharacterized protein</fullName>
    </submittedName>
</protein>
<feature type="region of interest" description="Disordered" evidence="1">
    <location>
        <begin position="220"/>
        <end position="245"/>
    </location>
</feature>
<feature type="region of interest" description="Disordered" evidence="1">
    <location>
        <begin position="1"/>
        <end position="85"/>
    </location>
</feature>
<feature type="region of interest" description="Disordered" evidence="1">
    <location>
        <begin position="306"/>
        <end position="327"/>
    </location>
</feature>
<proteinExistence type="predicted"/>
<organism evidence="2 3">
    <name type="scientific">Effrenium voratum</name>
    <dbReference type="NCBI Taxonomy" id="2562239"/>
    <lineage>
        <taxon>Eukaryota</taxon>
        <taxon>Sar</taxon>
        <taxon>Alveolata</taxon>
        <taxon>Dinophyceae</taxon>
        <taxon>Suessiales</taxon>
        <taxon>Symbiodiniaceae</taxon>
        <taxon>Effrenium</taxon>
    </lineage>
</organism>
<feature type="compositionally biased region" description="Low complexity" evidence="1">
    <location>
        <begin position="318"/>
        <end position="327"/>
    </location>
</feature>
<feature type="region of interest" description="Disordered" evidence="1">
    <location>
        <begin position="130"/>
        <end position="158"/>
    </location>
</feature>